<dbReference type="AlphaFoldDB" id="A0A7R9D2Y5"/>
<dbReference type="EMBL" id="OD002595">
    <property type="protein sequence ID" value="CAD7405613.1"/>
    <property type="molecule type" value="Genomic_DNA"/>
</dbReference>
<organism evidence="2">
    <name type="scientific">Timema poppense</name>
    <name type="common">Walking stick</name>
    <dbReference type="NCBI Taxonomy" id="170557"/>
    <lineage>
        <taxon>Eukaryota</taxon>
        <taxon>Metazoa</taxon>
        <taxon>Ecdysozoa</taxon>
        <taxon>Arthropoda</taxon>
        <taxon>Hexapoda</taxon>
        <taxon>Insecta</taxon>
        <taxon>Pterygota</taxon>
        <taxon>Neoptera</taxon>
        <taxon>Polyneoptera</taxon>
        <taxon>Phasmatodea</taxon>
        <taxon>Timematodea</taxon>
        <taxon>Timematoidea</taxon>
        <taxon>Timematidae</taxon>
        <taxon>Timema</taxon>
    </lineage>
</organism>
<evidence type="ECO:0000313" key="2">
    <source>
        <dbReference type="EMBL" id="CAD7405613.1"/>
    </source>
</evidence>
<gene>
    <name evidence="2" type="ORF">TPSB3V08_LOCUS5070</name>
</gene>
<name>A0A7R9D2Y5_TIMPO</name>
<reference evidence="2" key="1">
    <citation type="submission" date="2020-11" db="EMBL/GenBank/DDBJ databases">
        <authorList>
            <person name="Tran Van P."/>
        </authorList>
    </citation>
    <scope>NUCLEOTIDE SEQUENCE</scope>
</reference>
<accession>A0A7R9D2Y5</accession>
<evidence type="ECO:0000256" key="1">
    <source>
        <dbReference type="SAM" id="MobiDB-lite"/>
    </source>
</evidence>
<sequence>MTGTVDEVVPLLGELVSPESSDVQIKEAKNSITWQNNATASSRPSENSSVHASGDRPIIREAKFVRHINSASSLQHAEKVPSYRLLVSGFSLWISTWNHYHQRNSSTSL</sequence>
<feature type="region of interest" description="Disordered" evidence="1">
    <location>
        <begin position="34"/>
        <end position="54"/>
    </location>
</feature>
<protein>
    <submittedName>
        <fullName evidence="2">Uncharacterized protein</fullName>
    </submittedName>
</protein>
<proteinExistence type="predicted"/>
<feature type="compositionally biased region" description="Polar residues" evidence="1">
    <location>
        <begin position="34"/>
        <end position="51"/>
    </location>
</feature>